<comment type="subcellular location">
    <subcellularLocation>
        <location evidence="1">Cell membrane</location>
        <topology evidence="1">Multi-pass membrane protein</topology>
    </subcellularLocation>
</comment>
<dbReference type="InterPro" id="IPR019127">
    <property type="entry name" value="Exosortase"/>
</dbReference>
<keyword evidence="4 8" id="KW-0812">Transmembrane</keyword>
<dbReference type="Pfam" id="PF09721">
    <property type="entry name" value="Exosortase_EpsH"/>
    <property type="match status" value="1"/>
</dbReference>
<feature type="transmembrane region" description="Helical" evidence="8">
    <location>
        <begin position="71"/>
        <end position="88"/>
    </location>
</feature>
<feature type="transmembrane region" description="Helical" evidence="8">
    <location>
        <begin position="122"/>
        <end position="141"/>
    </location>
</feature>
<evidence type="ECO:0000256" key="2">
    <source>
        <dbReference type="ARBA" id="ARBA00022475"/>
    </source>
</evidence>
<dbReference type="Pfam" id="PF11984">
    <property type="entry name" value="DUF3485"/>
    <property type="match status" value="1"/>
</dbReference>
<feature type="transmembrane region" description="Helical" evidence="8">
    <location>
        <begin position="179"/>
        <end position="199"/>
    </location>
</feature>
<organism evidence="10 11">
    <name type="scientific">Marinobacter halodurans</name>
    <dbReference type="NCBI Taxonomy" id="2528979"/>
    <lineage>
        <taxon>Bacteria</taxon>
        <taxon>Pseudomonadati</taxon>
        <taxon>Pseudomonadota</taxon>
        <taxon>Gammaproteobacteria</taxon>
        <taxon>Pseudomonadales</taxon>
        <taxon>Marinobacteraceae</taxon>
        <taxon>Marinobacter</taxon>
    </lineage>
</organism>
<keyword evidence="3" id="KW-0645">Protease</keyword>
<feature type="transmembrane region" description="Helical" evidence="8">
    <location>
        <begin position="43"/>
        <end position="59"/>
    </location>
</feature>
<keyword evidence="6 8" id="KW-1133">Transmembrane helix</keyword>
<dbReference type="RefSeq" id="WP_131483405.1">
    <property type="nucleotide sequence ID" value="NZ_SJDL01000036.1"/>
</dbReference>
<proteinExistence type="predicted"/>
<evidence type="ECO:0000256" key="3">
    <source>
        <dbReference type="ARBA" id="ARBA00022670"/>
    </source>
</evidence>
<gene>
    <name evidence="10" type="ORF">EZI54_18705</name>
</gene>
<evidence type="ECO:0000256" key="5">
    <source>
        <dbReference type="ARBA" id="ARBA00022801"/>
    </source>
</evidence>
<feature type="transmembrane region" description="Helical" evidence="8">
    <location>
        <begin position="292"/>
        <end position="315"/>
    </location>
</feature>
<evidence type="ECO:0000256" key="4">
    <source>
        <dbReference type="ARBA" id="ARBA00022692"/>
    </source>
</evidence>
<comment type="caution">
    <text evidence="10">The sequence shown here is derived from an EMBL/GenBank/DDBJ whole genome shotgun (WGS) entry which is preliminary data.</text>
</comment>
<accession>A0ABY1ZFX4</accession>
<dbReference type="InterPro" id="IPR014263">
    <property type="entry name" value="Methanolan_biosynth_EpsI"/>
</dbReference>
<reference evidence="10 11" key="1">
    <citation type="submission" date="2019-02" db="EMBL/GenBank/DDBJ databases">
        <title>Marinobacter halodurans sp. nov., a marine bacterium isolated from sea tidal flat.</title>
        <authorList>
            <person name="Yoo Y."/>
            <person name="Lee D.W."/>
            <person name="Kim B.S."/>
            <person name="Kim J.-J."/>
        </authorList>
    </citation>
    <scope>NUCLEOTIDE SEQUENCE [LARGE SCALE GENOMIC DNA]</scope>
    <source>
        <strain evidence="10 11">YJ-S3-2</strain>
    </source>
</reference>
<evidence type="ECO:0000313" key="11">
    <source>
        <dbReference type="Proteomes" id="UP000313645"/>
    </source>
</evidence>
<feature type="domain" description="Methanolan biosynthesis EpsI" evidence="9">
    <location>
        <begin position="348"/>
        <end position="488"/>
    </location>
</feature>
<evidence type="ECO:0000256" key="6">
    <source>
        <dbReference type="ARBA" id="ARBA00022989"/>
    </source>
</evidence>
<keyword evidence="2" id="KW-1003">Cell membrane</keyword>
<evidence type="ECO:0000256" key="1">
    <source>
        <dbReference type="ARBA" id="ARBA00004651"/>
    </source>
</evidence>
<dbReference type="EMBL" id="SJDL01000036">
    <property type="protein sequence ID" value="TBW50179.1"/>
    <property type="molecule type" value="Genomic_DNA"/>
</dbReference>
<feature type="transmembrane region" description="Helical" evidence="8">
    <location>
        <begin position="211"/>
        <end position="232"/>
    </location>
</feature>
<evidence type="ECO:0000256" key="7">
    <source>
        <dbReference type="ARBA" id="ARBA00023136"/>
    </source>
</evidence>
<protein>
    <submittedName>
        <fullName evidence="10">Exosortase/archaeosortase family protein</fullName>
    </submittedName>
</protein>
<dbReference type="NCBIfam" id="TIGR04178">
    <property type="entry name" value="exo_archaeo"/>
    <property type="match status" value="1"/>
</dbReference>
<keyword evidence="7 8" id="KW-0472">Membrane</keyword>
<sequence>MDRGNAVSRISIWSPLVFLGAFIAGTYPILAGIAERWVKWDEAYSHGIILLLVCLYLTFQKLRRVRPVAGFYWPWLVPLVLSAILYGIGGLLRVEALQQVMLLPILFSGLLVQWGWRQTIPFLIPIGLIVFAIPFWDYLAWYLQLITVAVNQFFLSQLGINFVVEGVFVYFPGIGAFEIAHGCSGLRYLLVGLTLTFLYSELNLVTLRARVTLIAVGVFLALVANWVRVFVIIHTGYATRMTSSLVNHHDTFGWWVFAATLVPLFVFARWLEKREGAAAKPAGPDADASKSGRASALAGLSTSAVPLMLLAIAFWPGTISKAGNMATHVQYRGLEVFDSSQWLPLFGSGLARWHPIVERPDRSFEQTYVQRGTIDEDGRQQAPHYFVGLYSYDHQRQGGEVVQYGNRLYDGEGFVPSQAFDVGGAEPIMSGVTISAHDDATPIYLAYAYYVEGRWETNELQAKLAQLPGALNRRTDASLLVVAVRCDDCDGQADLETIAPDIRSRAQRYLDGVYLKRD</sequence>
<keyword evidence="11" id="KW-1185">Reference proteome</keyword>
<dbReference type="InterPro" id="IPR013426">
    <property type="entry name" value="EpsH-like"/>
</dbReference>
<feature type="transmembrane region" description="Helical" evidence="8">
    <location>
        <begin position="12"/>
        <end position="31"/>
    </location>
</feature>
<dbReference type="Proteomes" id="UP000313645">
    <property type="component" value="Unassembled WGS sequence"/>
</dbReference>
<name>A0ABY1ZFX4_9GAMM</name>
<dbReference type="InterPro" id="IPR026392">
    <property type="entry name" value="Exo/Archaeosortase_dom"/>
</dbReference>
<keyword evidence="5" id="KW-0378">Hydrolase</keyword>
<evidence type="ECO:0000256" key="8">
    <source>
        <dbReference type="SAM" id="Phobius"/>
    </source>
</evidence>
<feature type="transmembrane region" description="Helical" evidence="8">
    <location>
        <begin position="153"/>
        <end position="173"/>
    </location>
</feature>
<dbReference type="NCBIfam" id="TIGR02602">
    <property type="entry name" value="8TM_EpsH"/>
    <property type="match status" value="1"/>
</dbReference>
<evidence type="ECO:0000313" key="10">
    <source>
        <dbReference type="EMBL" id="TBW50179.1"/>
    </source>
</evidence>
<evidence type="ECO:0000259" key="9">
    <source>
        <dbReference type="Pfam" id="PF11984"/>
    </source>
</evidence>
<feature type="transmembrane region" description="Helical" evidence="8">
    <location>
        <begin position="252"/>
        <end position="271"/>
    </location>
</feature>